<comment type="caution">
    <text evidence="1">The sequence shown here is derived from an EMBL/GenBank/DDBJ whole genome shotgun (WGS) entry which is preliminary data.</text>
</comment>
<feature type="non-terminal residue" evidence="1">
    <location>
        <position position="1"/>
    </location>
</feature>
<dbReference type="RefSeq" id="WP_379784068.1">
    <property type="nucleotide sequence ID" value="NZ_JBHSWW010000569.1"/>
</dbReference>
<dbReference type="AlphaFoldDB" id="A0ABD5SFG9"/>
<dbReference type="Pfam" id="PF24694">
    <property type="entry name" value="LNS2_PITM1-3"/>
    <property type="match status" value="1"/>
</dbReference>
<dbReference type="EMBL" id="JBHSWW010000569">
    <property type="protein sequence ID" value="MFC6755151.1"/>
    <property type="molecule type" value="Genomic_DNA"/>
</dbReference>
<dbReference type="Proteomes" id="UP001596442">
    <property type="component" value="Unassembled WGS sequence"/>
</dbReference>
<name>A0ABD5SFG9_9EURY</name>
<gene>
    <name evidence="1" type="ORF">ACFQEU_17020</name>
</gene>
<keyword evidence="2" id="KW-1185">Reference proteome</keyword>
<accession>A0ABD5SFG9</accession>
<evidence type="ECO:0000313" key="1">
    <source>
        <dbReference type="EMBL" id="MFC6755151.1"/>
    </source>
</evidence>
<evidence type="ECO:0000313" key="2">
    <source>
        <dbReference type="Proteomes" id="UP001596442"/>
    </source>
</evidence>
<reference evidence="1 2" key="1">
    <citation type="journal article" date="2019" name="Int. J. Syst. Evol. Microbiol.">
        <title>The Global Catalogue of Microorganisms (GCM) 10K type strain sequencing project: providing services to taxonomists for standard genome sequencing and annotation.</title>
        <authorList>
            <consortium name="The Broad Institute Genomics Platform"/>
            <consortium name="The Broad Institute Genome Sequencing Center for Infectious Disease"/>
            <person name="Wu L."/>
            <person name="Ma J."/>
        </authorList>
    </citation>
    <scope>NUCLEOTIDE SEQUENCE [LARGE SCALE GENOMIC DNA]</scope>
    <source>
        <strain evidence="1 2">CGMCC 1.3239</strain>
    </source>
</reference>
<sequence length="90" mass="9847">SVDHAAFKARVLNQYQNKGWVIAAGFGDSSTDFEAYAQVGLEASSVFALQRQGEGACLSGAWAYCFNSWSAQRVHLETWIQNDQKGATLD</sequence>
<evidence type="ECO:0008006" key="3">
    <source>
        <dbReference type="Google" id="ProtNLM"/>
    </source>
</evidence>
<protein>
    <recommendedName>
        <fullName evidence="3">Haloacid dehalogenase</fullName>
    </recommendedName>
</protein>
<organism evidence="1 2">
    <name type="scientific">Halorubrum tibetense</name>
    <dbReference type="NCBI Taxonomy" id="175631"/>
    <lineage>
        <taxon>Archaea</taxon>
        <taxon>Methanobacteriati</taxon>
        <taxon>Methanobacteriota</taxon>
        <taxon>Stenosarchaea group</taxon>
        <taxon>Halobacteria</taxon>
        <taxon>Halobacteriales</taxon>
        <taxon>Haloferacaceae</taxon>
        <taxon>Halorubrum</taxon>
    </lineage>
</organism>
<proteinExistence type="predicted"/>